<dbReference type="EMBL" id="CP020867">
    <property type="protein sequence ID" value="ARJ56366.1"/>
    <property type="molecule type" value="Genomic_DNA"/>
</dbReference>
<dbReference type="AlphaFoldDB" id="A0A1W6BW85"/>
<dbReference type="NCBIfam" id="NF046095">
    <property type="entry name" value="flg_dep_Cj0814"/>
    <property type="match status" value="1"/>
</dbReference>
<name>A0A1W6BW85_9BACT</name>
<organism evidence="1 2">
    <name type="scientific">Campylobacter cuniculorum DSM 23162 = LMG 24588</name>
    <dbReference type="NCBI Taxonomy" id="1121267"/>
    <lineage>
        <taxon>Bacteria</taxon>
        <taxon>Pseudomonadati</taxon>
        <taxon>Campylobacterota</taxon>
        <taxon>Epsilonproteobacteria</taxon>
        <taxon>Campylobacterales</taxon>
        <taxon>Campylobacteraceae</taxon>
        <taxon>Campylobacter</taxon>
    </lineage>
</organism>
<proteinExistence type="predicted"/>
<sequence>MSIFGINDSSSSAYSSILSKSKENKENNQVKFANAMIKDNVTKLSGIQTQNTFTLAKNEILNSNPLDNPLQNSIYALKYKQGEINKQSETNQAVSMAYGYGVDSQGYMTSDFNKAAGLPEDFKIHKSTLEEIERAAENSAITSGIKEYLGVDKYYTNIDMADTIKQYYNLFSNALDKSFPSNKTSFSEADLESLPKGYSVSGIKTIDFNDPNNRMNITHLKDLSEASVANIYRTSEQMKEASSLYIQSGLSISGIEGNNFGLSLQDLKETYTNGGNDWEFNPDMSVYSKNEKGEYPKEALFMSFLRANGGQPVESSKTTLNPRVEAYNTAMAKESFNGFHIDIDDIMTGKVDFTSLLKADALGGWLDGHIYAYENGVKWQDSSIGYGGAWFDRQFNQAKANGWKASSESINSYVASVMDRLNNLINQTRVV</sequence>
<accession>A0A1W6BW85</accession>
<evidence type="ECO:0000313" key="2">
    <source>
        <dbReference type="Proteomes" id="UP000192902"/>
    </source>
</evidence>
<evidence type="ECO:0000313" key="1">
    <source>
        <dbReference type="EMBL" id="ARJ56366.1"/>
    </source>
</evidence>
<protein>
    <submittedName>
        <fullName evidence="1">Uncharacterized protein</fullName>
    </submittedName>
</protein>
<dbReference type="KEGG" id="ccun:CCUN_0748"/>
<dbReference type="OrthoDB" id="5353381at2"/>
<dbReference type="Proteomes" id="UP000192902">
    <property type="component" value="Chromosome"/>
</dbReference>
<reference evidence="1 2" key="1">
    <citation type="submission" date="2017-04" db="EMBL/GenBank/DDBJ databases">
        <title>Complete genome sequence of the Campylobacter cuniculorum type strain LMG24588.</title>
        <authorList>
            <person name="Miller W.G."/>
            <person name="Yee E."/>
            <person name="Revez J."/>
            <person name="Bono J.L."/>
            <person name="Rossi M."/>
        </authorList>
    </citation>
    <scope>NUCLEOTIDE SEQUENCE [LARGE SCALE GENOMIC DNA]</scope>
    <source>
        <strain evidence="1 2">LMG 24588</strain>
    </source>
</reference>
<dbReference type="InterPro" id="IPR058078">
    <property type="entry name" value="Cj0814-like"/>
</dbReference>
<dbReference type="RefSeq" id="WP_027306181.1">
    <property type="nucleotide sequence ID" value="NZ_CP020867.1"/>
</dbReference>
<dbReference type="STRING" id="1121267.CCUN_0748"/>
<gene>
    <name evidence="1" type="ORF">CCUN_0748</name>
</gene>
<dbReference type="eggNOG" id="ENOG5030US6">
    <property type="taxonomic scope" value="Bacteria"/>
</dbReference>